<keyword evidence="5" id="KW-1185">Reference proteome</keyword>
<protein>
    <submittedName>
        <fullName evidence="3">DUF1659 domain-containing protein</fullName>
    </submittedName>
</protein>
<dbReference type="Proteomes" id="UP000030588">
    <property type="component" value="Unassembled WGS sequence"/>
</dbReference>
<comment type="caution">
    <text evidence="2">The sequence shown here is derived from an EMBL/GenBank/DDBJ whole genome shotgun (WGS) entry which is preliminary data.</text>
</comment>
<evidence type="ECO:0000313" key="5">
    <source>
        <dbReference type="Proteomes" id="UP000476934"/>
    </source>
</evidence>
<dbReference type="EMBL" id="JAAIWK010000004">
    <property type="protein sequence ID" value="NEY19124.1"/>
    <property type="molecule type" value="Genomic_DNA"/>
</dbReference>
<evidence type="ECO:0000313" key="3">
    <source>
        <dbReference type="EMBL" id="NEY19124.1"/>
    </source>
</evidence>
<reference evidence="2 4" key="1">
    <citation type="submission" date="2014-10" db="EMBL/GenBank/DDBJ databases">
        <title>Draft genome of phytase producing Bacillus ginsengihumi strain M2.11.</title>
        <authorList>
            <person name="Toymentseva A."/>
            <person name="Boulygina E.A."/>
            <person name="Kazakov S.V."/>
            <person name="Kayumov I."/>
            <person name="Suleimanova A.D."/>
            <person name="Mardanova A.M."/>
            <person name="Maria S.N."/>
            <person name="Sergey M.Y."/>
            <person name="Sharipova M.R."/>
        </authorList>
    </citation>
    <scope>NUCLEOTIDE SEQUENCE [LARGE SCALE GENOMIC DNA]</scope>
    <source>
        <strain evidence="2 4">M2.11</strain>
    </source>
</reference>
<dbReference type="Proteomes" id="UP000476934">
    <property type="component" value="Unassembled WGS sequence"/>
</dbReference>
<name>A0A0A6VAJ9_9BACI</name>
<reference evidence="3" key="2">
    <citation type="submission" date="2020-02" db="EMBL/GenBank/DDBJ databases">
        <authorList>
            <person name="Feng H."/>
        </authorList>
    </citation>
    <scope>NUCLEOTIDE SEQUENCE [LARGE SCALE GENOMIC DNA]</scope>
    <source>
        <strain evidence="3">Gsoil 114</strain>
    </source>
</reference>
<evidence type="ECO:0000259" key="1">
    <source>
        <dbReference type="Pfam" id="PF07872"/>
    </source>
</evidence>
<dbReference type="AlphaFoldDB" id="A0A0A6VAJ9"/>
<dbReference type="RefSeq" id="WP_025730423.1">
    <property type="nucleotide sequence ID" value="NZ_JAAIWK010000004.1"/>
</dbReference>
<proteinExistence type="predicted"/>
<dbReference type="STRING" id="363870.NG54_14230"/>
<feature type="domain" description="DUF1659" evidence="1">
    <location>
        <begin position="4"/>
        <end position="71"/>
    </location>
</feature>
<reference evidence="3 5" key="3">
    <citation type="submission" date="2020-03" db="EMBL/GenBank/DDBJ databases">
        <title>Bacillus aquiflavi sp. nov., isolated from yellow water of strong flavor Chinese baijiu in Yibin region of China.</title>
        <authorList>
            <person name="Xie J."/>
        </authorList>
    </citation>
    <scope>NUCLEOTIDE SEQUENCE [LARGE SCALE GENOMIC DNA]</scope>
    <source>
        <strain evidence="3 5">Gsoil 114</strain>
    </source>
</reference>
<evidence type="ECO:0000313" key="4">
    <source>
        <dbReference type="Proteomes" id="UP000030588"/>
    </source>
</evidence>
<dbReference type="Pfam" id="PF07872">
    <property type="entry name" value="DUF1659"/>
    <property type="match status" value="1"/>
</dbReference>
<accession>A0A0A6VAJ9</accession>
<dbReference type="InterPro" id="IPR012454">
    <property type="entry name" value="DUF1659"/>
</dbReference>
<sequence length="72" mass="7950">MPEAVLKDTKISLVFDNGVDANGKQLYKTKTFNNVALRTTPEGIQQFAQAIASLQQKGLLRVERNDSSDVLN</sequence>
<dbReference type="OrthoDB" id="48766at2"/>
<dbReference type="EMBL" id="JRUN01000049">
    <property type="protein sequence ID" value="KHD84616.1"/>
    <property type="molecule type" value="Genomic_DNA"/>
</dbReference>
<gene>
    <name evidence="3" type="ORF">G4D61_03960</name>
    <name evidence="2" type="ORF">NG54_14230</name>
</gene>
<organism evidence="2 4">
    <name type="scientific">Heyndrickxia ginsengihumi</name>
    <dbReference type="NCBI Taxonomy" id="363870"/>
    <lineage>
        <taxon>Bacteria</taxon>
        <taxon>Bacillati</taxon>
        <taxon>Bacillota</taxon>
        <taxon>Bacilli</taxon>
        <taxon>Bacillales</taxon>
        <taxon>Bacillaceae</taxon>
        <taxon>Heyndrickxia</taxon>
    </lineage>
</organism>
<evidence type="ECO:0000313" key="2">
    <source>
        <dbReference type="EMBL" id="KHD84616.1"/>
    </source>
</evidence>